<comment type="similarity">
    <text evidence="1">Belongs to the arginase family.</text>
</comment>
<dbReference type="GO" id="GO:0008783">
    <property type="term" value="F:agmatinase activity"/>
    <property type="evidence" value="ECO:0007669"/>
    <property type="project" value="TreeGrafter"/>
</dbReference>
<dbReference type="STRING" id="224999.GCA_001485475_01093"/>
<dbReference type="InterPro" id="IPR006035">
    <property type="entry name" value="Ureohydrolase"/>
</dbReference>
<evidence type="ECO:0000256" key="1">
    <source>
        <dbReference type="PROSITE-ProRule" id="PRU00742"/>
    </source>
</evidence>
<evidence type="ECO:0000313" key="3">
    <source>
        <dbReference type="Proteomes" id="UP000062160"/>
    </source>
</evidence>
<proteinExistence type="inferred from homology"/>
<name>A0A0U9HEZ3_9FIRM</name>
<dbReference type="RefSeq" id="WP_281795830.1">
    <property type="nucleotide sequence ID" value="NZ_BSDW01000001.1"/>
</dbReference>
<keyword evidence="3" id="KW-1185">Reference proteome</keyword>
<dbReference type="Gene3D" id="3.40.800.10">
    <property type="entry name" value="Ureohydrolase domain"/>
    <property type="match status" value="1"/>
</dbReference>
<reference evidence="2" key="1">
    <citation type="journal article" date="2016" name="Genome Announc.">
        <title>Draft Genome Sequence of the Syntrophic Lactate-Degrading Bacterium Tepidanaerobacter syntrophicus JLT.</title>
        <authorList>
            <person name="Matsuura N."/>
            <person name="Ohashi A."/>
            <person name="Tourlousse D.M."/>
            <person name="Sekiguchi Y."/>
        </authorList>
    </citation>
    <scope>NUCLEOTIDE SEQUENCE [LARGE SCALE GENOMIC DNA]</scope>
    <source>
        <strain evidence="2">JL</strain>
    </source>
</reference>
<dbReference type="GO" id="GO:0046872">
    <property type="term" value="F:metal ion binding"/>
    <property type="evidence" value="ECO:0007669"/>
    <property type="project" value="InterPro"/>
</dbReference>
<evidence type="ECO:0000313" key="2">
    <source>
        <dbReference type="EMBL" id="GAQ25078.1"/>
    </source>
</evidence>
<dbReference type="SUPFAM" id="SSF52768">
    <property type="entry name" value="Arginase/deacetylase"/>
    <property type="match status" value="1"/>
</dbReference>
<gene>
    <name evidence="2" type="ORF">TSYNT_796</name>
</gene>
<protein>
    <submittedName>
        <fullName evidence="2">Agmatinase</fullName>
    </submittedName>
</protein>
<dbReference type="InterPro" id="IPR023696">
    <property type="entry name" value="Ureohydrolase_dom_sf"/>
</dbReference>
<dbReference type="PROSITE" id="PS51409">
    <property type="entry name" value="ARGINASE_2"/>
    <property type="match status" value="1"/>
</dbReference>
<dbReference type="GO" id="GO:0033389">
    <property type="term" value="P:putrescine biosynthetic process from arginine, via agmatine"/>
    <property type="evidence" value="ECO:0007669"/>
    <property type="project" value="TreeGrafter"/>
</dbReference>
<dbReference type="AlphaFoldDB" id="A0A0U9HEZ3"/>
<organism evidence="2">
    <name type="scientific">Tepidanaerobacter syntrophicus</name>
    <dbReference type="NCBI Taxonomy" id="224999"/>
    <lineage>
        <taxon>Bacteria</taxon>
        <taxon>Bacillati</taxon>
        <taxon>Bacillota</taxon>
        <taxon>Clostridia</taxon>
        <taxon>Thermosediminibacterales</taxon>
        <taxon>Tepidanaerobacteraceae</taxon>
        <taxon>Tepidanaerobacter</taxon>
    </lineage>
</organism>
<dbReference type="EMBL" id="DF977001">
    <property type="protein sequence ID" value="GAQ25078.1"/>
    <property type="molecule type" value="Genomic_DNA"/>
</dbReference>
<dbReference type="Proteomes" id="UP000062160">
    <property type="component" value="Unassembled WGS sequence"/>
</dbReference>
<accession>A0A0U9HEZ3</accession>
<dbReference type="Pfam" id="PF00491">
    <property type="entry name" value="Arginase"/>
    <property type="match status" value="1"/>
</dbReference>
<dbReference type="PANTHER" id="PTHR11358:SF41">
    <property type="entry name" value="ARGINASE"/>
    <property type="match status" value="1"/>
</dbReference>
<sequence>MKSCDPVRMPINIIKVDNSLDFQEKLLKKADNIVDLTGFDKLRFCSQKSRLLEISNHLKKLPRGISFLGSSDFHHLSFSLISNLPEKISLILIDHHSDMYETFPHLISCGSWLAELIKEGKIEKCIIVGVDAGDFAIEKYSLKESNLLFITENEPEKLLISKIASQLSRIETPVYISIDKDVLRPQDAATGWDQGTMSIAGLKRLICTIKNNTYVFAVDICGEWMLPGDKILLTNEDIWRNRLNEAANLEILRALTS</sequence>
<dbReference type="PANTHER" id="PTHR11358">
    <property type="entry name" value="ARGINASE/AGMATINASE"/>
    <property type="match status" value="1"/>
</dbReference>